<evidence type="ECO:0000256" key="1">
    <source>
        <dbReference type="ARBA" id="ARBA00006484"/>
    </source>
</evidence>
<dbReference type="PANTHER" id="PTHR24322">
    <property type="entry name" value="PKSB"/>
    <property type="match status" value="1"/>
</dbReference>
<dbReference type="EMBL" id="JAQIZZ010000001">
    <property type="protein sequence ID" value="KAJ5556569.1"/>
    <property type="molecule type" value="Genomic_DNA"/>
</dbReference>
<name>A0AAD6D5W4_9EURO</name>
<evidence type="ECO:0000313" key="3">
    <source>
        <dbReference type="EMBL" id="KAJ5556569.1"/>
    </source>
</evidence>
<dbReference type="SUPFAM" id="SSF51735">
    <property type="entry name" value="NAD(P)-binding Rossmann-fold domains"/>
    <property type="match status" value="1"/>
</dbReference>
<keyword evidence="2" id="KW-0560">Oxidoreductase</keyword>
<comment type="caution">
    <text evidence="3">The sequence shown here is derived from an EMBL/GenBank/DDBJ whole genome shotgun (WGS) entry which is preliminary data.</text>
</comment>
<comment type="similarity">
    <text evidence="1">Belongs to the short-chain dehydrogenases/reductases (SDR) family.</text>
</comment>
<accession>A0AAD6D5W4</accession>
<protein>
    <recommendedName>
        <fullName evidence="5">Short-chain dehydrogenase/reductase family 16C member 6</fullName>
    </recommendedName>
</protein>
<dbReference type="Gene3D" id="3.40.50.720">
    <property type="entry name" value="NAD(P)-binding Rossmann-like Domain"/>
    <property type="match status" value="1"/>
</dbReference>
<sequence>MRSQNTVLPREGLYIDPLASVAKKTILHPVISLATLSALTFLDYDWPWPSLCKLACYGSFFGLAIWLNDYLTKWSRNNWTVDTKYDWKCEIAVVSGGSGGIGASVVQRLAADGVRVVVLDVIPLTYNIDEEIVTYYRCDLSDEAEIRAICARIQEEVGHPTILVNNAGLVRGQTIAEGSYHDNALTLKTNLLAPFFLTKEFLPNMIKHNHGHIFSVASMSAFVPLRGLQTTLLPKPD</sequence>
<keyword evidence="4" id="KW-1185">Reference proteome</keyword>
<dbReference type="Pfam" id="PF00106">
    <property type="entry name" value="adh_short"/>
    <property type="match status" value="1"/>
</dbReference>
<evidence type="ECO:0000256" key="2">
    <source>
        <dbReference type="ARBA" id="ARBA00023002"/>
    </source>
</evidence>
<evidence type="ECO:0000313" key="4">
    <source>
        <dbReference type="Proteomes" id="UP001220324"/>
    </source>
</evidence>
<gene>
    <name evidence="3" type="ORF">N7494_000484</name>
</gene>
<organism evidence="3 4">
    <name type="scientific">Penicillium frequentans</name>
    <dbReference type="NCBI Taxonomy" id="3151616"/>
    <lineage>
        <taxon>Eukaryota</taxon>
        <taxon>Fungi</taxon>
        <taxon>Dikarya</taxon>
        <taxon>Ascomycota</taxon>
        <taxon>Pezizomycotina</taxon>
        <taxon>Eurotiomycetes</taxon>
        <taxon>Eurotiomycetidae</taxon>
        <taxon>Eurotiales</taxon>
        <taxon>Aspergillaceae</taxon>
        <taxon>Penicillium</taxon>
    </lineage>
</organism>
<proteinExistence type="inferred from homology"/>
<dbReference type="GO" id="GO:0016616">
    <property type="term" value="F:oxidoreductase activity, acting on the CH-OH group of donors, NAD or NADP as acceptor"/>
    <property type="evidence" value="ECO:0007669"/>
    <property type="project" value="TreeGrafter"/>
</dbReference>
<dbReference type="InterPro" id="IPR002347">
    <property type="entry name" value="SDR_fam"/>
</dbReference>
<dbReference type="Proteomes" id="UP001220324">
    <property type="component" value="Unassembled WGS sequence"/>
</dbReference>
<dbReference type="PRINTS" id="PR00081">
    <property type="entry name" value="GDHRDH"/>
</dbReference>
<evidence type="ECO:0008006" key="5">
    <source>
        <dbReference type="Google" id="ProtNLM"/>
    </source>
</evidence>
<dbReference type="PANTHER" id="PTHR24322:SF736">
    <property type="entry name" value="RETINOL DEHYDROGENASE 10"/>
    <property type="match status" value="1"/>
</dbReference>
<reference evidence="3 4" key="1">
    <citation type="journal article" date="2023" name="IMA Fungus">
        <title>Comparative genomic study of the Penicillium genus elucidates a diverse pangenome and 15 lateral gene transfer events.</title>
        <authorList>
            <person name="Petersen C."/>
            <person name="Sorensen T."/>
            <person name="Nielsen M.R."/>
            <person name="Sondergaard T.E."/>
            <person name="Sorensen J.L."/>
            <person name="Fitzpatrick D.A."/>
            <person name="Frisvad J.C."/>
            <person name="Nielsen K.L."/>
        </authorList>
    </citation>
    <scope>NUCLEOTIDE SEQUENCE [LARGE SCALE GENOMIC DNA]</scope>
    <source>
        <strain evidence="3 4">IBT 35679</strain>
    </source>
</reference>
<dbReference type="InterPro" id="IPR036291">
    <property type="entry name" value="NAD(P)-bd_dom_sf"/>
</dbReference>
<dbReference type="AlphaFoldDB" id="A0AAD6D5W4"/>